<feature type="transmembrane region" description="Helical" evidence="1">
    <location>
        <begin position="549"/>
        <end position="569"/>
    </location>
</feature>
<feature type="transmembrane region" description="Helical" evidence="1">
    <location>
        <begin position="71"/>
        <end position="97"/>
    </location>
</feature>
<feature type="transmembrane region" description="Helical" evidence="1">
    <location>
        <begin position="342"/>
        <end position="370"/>
    </location>
</feature>
<accession>A0A423JF96</accession>
<protein>
    <recommendedName>
        <fullName evidence="4">Glycosyltransferase RgtA/B/C/D-like domain-containing protein</fullName>
    </recommendedName>
</protein>
<gene>
    <name evidence="2" type="ORF">BK661_02810</name>
</gene>
<comment type="caution">
    <text evidence="2">The sequence shown here is derived from an EMBL/GenBank/DDBJ whole genome shotgun (WGS) entry which is preliminary data.</text>
</comment>
<sequence length="822" mass="90859">MSKIAQSFPKLALAALVLLSLSIPYLVAHYAVAPPLYWNTSLLLDAALWTVGVIALSALFKSVMPNRARQLLISVLLIYLAIGIGIASTLTTVYYIASSYLLGRLALHKVSTEDFSVALFDRALLVGLAIYICLFSALIHFPVNYQLSYLAILVVPFLLISRTQRGTILNSLSSNAHAALTSLQTANYAIVVVLTLVIGYIARFSFFPSVGFDDNVLHLRLWTELTQFHFYSFDIEHQIWSVAPFAIDLLHTIISLAASSDARGALNIAMLVILLRAIWIVSSSFLDRSIDKALVLLLFCSTPILSNLLTTLQTELFLALLATLGVKVLLEEKTTYSNSRSLAVLAAAALCAATKLPGMVLGFTFVAAYVPILLREKISFQQDPRAFRPALYILLLVILTATALQSYFYSWYVSGNPLFPLYNEIFKSPYFAIRNFSDPLYQKGFSFESFWSIFYNTSAYYESGDFVAGFQYLYLLPFGLLALIFNKSLKIPSKVSMILPTLGFGLAMFAASQYWRYLFPVVPLASVIVGALLYKTANSSRIFNLAMQCVFGFFIVTNLFFLPGVTWFFSSPAQLAYTSQGKLALTETIAPSKSLTAFISKGANNPSVLYDPNATLGATLLGKPIYVNWYAPKQREEYDEIKTQEDVLNLLERKKIDYVVWDSTLSVTKANRNAMLGVLTTHGQPVSQAGPLIAYKMSKDEVAYKPFFNIHTQQAAIGSSTQTKQSLIADPTPRVIATIDIGSARSAKYNVTFQCTDASGSFIAQINWNVLPVYYKLIPCVKGQVNFTETLPIPQGATSGNVYITARDRENVEVVDLNIGLN</sequence>
<dbReference type="RefSeq" id="WP_185022064.1">
    <property type="nucleotide sequence ID" value="NZ_MOBL01000003.1"/>
</dbReference>
<feature type="transmembrane region" description="Helical" evidence="1">
    <location>
        <begin position="185"/>
        <end position="202"/>
    </location>
</feature>
<name>A0A423JF96_9PSED</name>
<feature type="transmembrane region" description="Helical" evidence="1">
    <location>
        <begin position="521"/>
        <end position="537"/>
    </location>
</feature>
<feature type="transmembrane region" description="Helical" evidence="1">
    <location>
        <begin position="38"/>
        <end position="59"/>
    </location>
</feature>
<keyword evidence="1" id="KW-1133">Transmembrane helix</keyword>
<dbReference type="AlphaFoldDB" id="A0A423JF96"/>
<feature type="transmembrane region" description="Helical" evidence="1">
    <location>
        <begin position="466"/>
        <end position="485"/>
    </location>
</feature>
<evidence type="ECO:0008006" key="4">
    <source>
        <dbReference type="Google" id="ProtNLM"/>
    </source>
</evidence>
<dbReference type="EMBL" id="MOBL01000003">
    <property type="protein sequence ID" value="RON36335.1"/>
    <property type="molecule type" value="Genomic_DNA"/>
</dbReference>
<organism evidence="2 3">
    <name type="scientific">Pseudomonas frederiksbergensis</name>
    <dbReference type="NCBI Taxonomy" id="104087"/>
    <lineage>
        <taxon>Bacteria</taxon>
        <taxon>Pseudomonadati</taxon>
        <taxon>Pseudomonadota</taxon>
        <taxon>Gammaproteobacteria</taxon>
        <taxon>Pseudomonadales</taxon>
        <taxon>Pseudomonadaceae</taxon>
        <taxon>Pseudomonas</taxon>
    </lineage>
</organism>
<feature type="transmembrane region" description="Helical" evidence="1">
    <location>
        <begin position="264"/>
        <end position="282"/>
    </location>
</feature>
<feature type="transmembrane region" description="Helical" evidence="1">
    <location>
        <begin position="117"/>
        <end position="140"/>
    </location>
</feature>
<reference evidence="2 3" key="1">
    <citation type="submission" date="2016-10" db="EMBL/GenBank/DDBJ databases">
        <title>Comparative genome analysis of multiple Pseudomonas spp. focuses on biocontrol and plant growth promoting traits.</title>
        <authorList>
            <person name="Tao X.-Y."/>
            <person name="Taylor C.G."/>
        </authorList>
    </citation>
    <scope>NUCLEOTIDE SEQUENCE [LARGE SCALE GENOMIC DNA]</scope>
    <source>
        <strain evidence="2 3">94G2</strain>
    </source>
</reference>
<feature type="transmembrane region" description="Helical" evidence="1">
    <location>
        <begin position="294"/>
        <end position="322"/>
    </location>
</feature>
<keyword evidence="1" id="KW-0472">Membrane</keyword>
<proteinExistence type="predicted"/>
<evidence type="ECO:0000313" key="3">
    <source>
        <dbReference type="Proteomes" id="UP000283260"/>
    </source>
</evidence>
<evidence type="ECO:0000256" key="1">
    <source>
        <dbReference type="SAM" id="Phobius"/>
    </source>
</evidence>
<evidence type="ECO:0000313" key="2">
    <source>
        <dbReference type="EMBL" id="RON36335.1"/>
    </source>
</evidence>
<keyword evidence="1" id="KW-0812">Transmembrane</keyword>
<feature type="transmembrane region" description="Helical" evidence="1">
    <location>
        <begin position="391"/>
        <end position="412"/>
    </location>
</feature>
<feature type="transmembrane region" description="Helical" evidence="1">
    <location>
        <begin position="497"/>
        <end position="515"/>
    </location>
</feature>
<dbReference type="Proteomes" id="UP000283260">
    <property type="component" value="Unassembled WGS sequence"/>
</dbReference>